<dbReference type="NCBIfam" id="NF033550">
    <property type="entry name" value="transpos_ISL3"/>
    <property type="match status" value="1"/>
</dbReference>
<comment type="caution">
    <text evidence="4">The sequence shown here is derived from an EMBL/GenBank/DDBJ whole genome shotgun (WGS) entry which is preliminary data.</text>
</comment>
<evidence type="ECO:0000259" key="1">
    <source>
        <dbReference type="Pfam" id="PF01610"/>
    </source>
</evidence>
<dbReference type="RefSeq" id="WP_083162991.1">
    <property type="nucleotide sequence ID" value="NZ_MVHF01000007.1"/>
</dbReference>
<dbReference type="STRING" id="1927124.BST13_09500"/>
<dbReference type="EMBL" id="MVHF01000007">
    <property type="protein sequence ID" value="ORA36929.1"/>
    <property type="molecule type" value="Genomic_DNA"/>
</dbReference>
<reference evidence="4 5" key="1">
    <citation type="submission" date="2017-02" db="EMBL/GenBank/DDBJ databases">
        <title>The new phylogeny of genus Mycobacterium.</title>
        <authorList>
            <person name="Tortoli E."/>
            <person name="Trovato A."/>
            <person name="Cirillo D.M."/>
        </authorList>
    </citation>
    <scope>NUCLEOTIDE SEQUENCE [LARGE SCALE GENOMIC DNA]</scope>
    <source>
        <strain evidence="4 5">RW6</strain>
    </source>
</reference>
<feature type="domain" description="Transposase IS204/IS1001/IS1096/IS1165 zinc-finger" evidence="3">
    <location>
        <begin position="42"/>
        <end position="86"/>
    </location>
</feature>
<dbReference type="Proteomes" id="UP000192448">
    <property type="component" value="Unassembled WGS sequence"/>
</dbReference>
<proteinExistence type="predicted"/>
<dbReference type="InterPro" id="IPR047951">
    <property type="entry name" value="Transpos_ISL3"/>
</dbReference>
<dbReference type="Pfam" id="PF13542">
    <property type="entry name" value="HTH_Tnp_ISL3"/>
    <property type="match status" value="1"/>
</dbReference>
<gene>
    <name evidence="4" type="ORF">BST13_09500</name>
</gene>
<dbReference type="Pfam" id="PF14690">
    <property type="entry name" value="Zn_ribbon_ISL3"/>
    <property type="match status" value="1"/>
</dbReference>
<evidence type="ECO:0000313" key="4">
    <source>
        <dbReference type="EMBL" id="ORA36929.1"/>
    </source>
</evidence>
<protein>
    <submittedName>
        <fullName evidence="4">ISL3 family transposase</fullName>
    </submittedName>
</protein>
<dbReference type="InterPro" id="IPR032877">
    <property type="entry name" value="Transposase_HTH"/>
</dbReference>
<dbReference type="AlphaFoldDB" id="A0A1X0B3Z1"/>
<accession>A0A1X0B3Z1</accession>
<dbReference type="PANTHER" id="PTHR33498:SF1">
    <property type="entry name" value="TRANSPOSASE FOR INSERTION SEQUENCE ELEMENT IS1557"/>
    <property type="match status" value="1"/>
</dbReference>
<name>A0A1X0B3Z1_9MYCO</name>
<evidence type="ECO:0000259" key="2">
    <source>
        <dbReference type="Pfam" id="PF13542"/>
    </source>
</evidence>
<evidence type="ECO:0000313" key="5">
    <source>
        <dbReference type="Proteomes" id="UP000192448"/>
    </source>
</evidence>
<dbReference type="PANTHER" id="PTHR33498">
    <property type="entry name" value="TRANSPOSASE FOR INSERTION SEQUENCE ELEMENT IS1557"/>
    <property type="match status" value="1"/>
</dbReference>
<keyword evidence="5" id="KW-1185">Reference proteome</keyword>
<dbReference type="OrthoDB" id="3238779at2"/>
<organism evidence="4 5">
    <name type="scientific">Mycobacterium aquaticum</name>
    <dbReference type="NCBI Taxonomy" id="1927124"/>
    <lineage>
        <taxon>Bacteria</taxon>
        <taxon>Bacillati</taxon>
        <taxon>Actinomycetota</taxon>
        <taxon>Actinomycetes</taxon>
        <taxon>Mycobacteriales</taxon>
        <taxon>Mycobacteriaceae</taxon>
        <taxon>Mycobacterium</taxon>
    </lineage>
</organism>
<feature type="domain" description="Transposase IS204/IS1001/IS1096/IS1165 helix-turn-helix" evidence="2">
    <location>
        <begin position="93"/>
        <end position="142"/>
    </location>
</feature>
<dbReference type="InterPro" id="IPR029261">
    <property type="entry name" value="Transposase_Znf"/>
</dbReference>
<dbReference type="Pfam" id="PF01610">
    <property type="entry name" value="DDE_Tnp_ISL3"/>
    <property type="match status" value="1"/>
</dbReference>
<evidence type="ECO:0000259" key="3">
    <source>
        <dbReference type="Pfam" id="PF14690"/>
    </source>
</evidence>
<sequence>MRNASLWRAVLCVQDTVIEDVAFDEAAQVVVVHVRPRRAVRGRCGACGARAGRYDRGQGRRRWRTLDLGTVEVFLETDVRRVNCATHGPTVCQVPWARHGAGHTRVFDAQVAWLATHCSKRAITELMRIAWRTVGSIIARVWADTASGIDAFADLTRIGIDEISYKRHHKYLTVVVDHDSGRLVWASPGRDKATVNAFFDALEASAAGRCAQITRVSADGAEWIADVVAERCPEAIRCADPFHVVSWANEALDEVRRQAWNAARRAGHTQRHGWVAGRRVTVATGAAKALKRTRFALWKNPENLSERQRAKLEWIAKTDPRLYRAYLLKEALRTIFKLLVEQAAEALDKWVAWARRCRLESFVLLQQRITRHRRQILASIEHGLSNGLLESANTKIRLLTRMAFGFATPEPIALAMLTLGGHRPALPGRH</sequence>
<dbReference type="InterPro" id="IPR002560">
    <property type="entry name" value="Transposase_DDE"/>
</dbReference>
<feature type="domain" description="Transposase IS204/IS1001/IS1096/IS1165 DDE" evidence="1">
    <location>
        <begin position="158"/>
        <end position="410"/>
    </location>
</feature>